<dbReference type="Gene3D" id="3.30.479.30">
    <property type="entry name" value="Band 7 domain"/>
    <property type="match status" value="1"/>
</dbReference>
<dbReference type="InterPro" id="IPR001107">
    <property type="entry name" value="Band_7"/>
</dbReference>
<dbReference type="EMBL" id="VXIV02001765">
    <property type="protein sequence ID" value="KAF6030000.1"/>
    <property type="molecule type" value="Genomic_DNA"/>
</dbReference>
<dbReference type="SUPFAM" id="SSF55718">
    <property type="entry name" value="SCP-like"/>
    <property type="match status" value="1"/>
</dbReference>
<dbReference type="InterPro" id="IPR003033">
    <property type="entry name" value="SCP2_sterol-bd_dom"/>
</dbReference>
<comment type="similarity">
    <text evidence="1">Belongs to the band 7/mec-2 family.</text>
</comment>
<dbReference type="Gene3D" id="3.30.1050.10">
    <property type="entry name" value="SCP2 sterol-binding domain"/>
    <property type="match status" value="1"/>
</dbReference>
<protein>
    <submittedName>
        <fullName evidence="4">STOML1</fullName>
    </submittedName>
</protein>
<dbReference type="PANTHER" id="PTHR10264:SF130">
    <property type="entry name" value="STOMATIN-LIKE PROTEIN 1"/>
    <property type="match status" value="1"/>
</dbReference>
<evidence type="ECO:0000256" key="1">
    <source>
        <dbReference type="ARBA" id="ARBA00008164"/>
    </source>
</evidence>
<gene>
    <name evidence="4" type="ORF">EB796_011691</name>
</gene>
<name>A0A7J7JUE9_BUGNE</name>
<dbReference type="PANTHER" id="PTHR10264">
    <property type="entry name" value="BAND 7 PROTEIN-RELATED"/>
    <property type="match status" value="1"/>
</dbReference>
<dbReference type="SUPFAM" id="SSF117892">
    <property type="entry name" value="Band 7/SPFH domain"/>
    <property type="match status" value="1"/>
</dbReference>
<dbReference type="Pfam" id="PF01145">
    <property type="entry name" value="Band_7"/>
    <property type="match status" value="1"/>
</dbReference>
<keyword evidence="2" id="KW-1133">Transmembrane helix</keyword>
<dbReference type="GO" id="GO:0005886">
    <property type="term" value="C:plasma membrane"/>
    <property type="evidence" value="ECO:0007669"/>
    <property type="project" value="InterPro"/>
</dbReference>
<dbReference type="InterPro" id="IPR036013">
    <property type="entry name" value="Band_7/SPFH_dom_sf"/>
</dbReference>
<feature type="transmembrane region" description="Helical" evidence="2">
    <location>
        <begin position="69"/>
        <end position="94"/>
    </location>
</feature>
<evidence type="ECO:0000313" key="4">
    <source>
        <dbReference type="EMBL" id="KAF6030000.1"/>
    </source>
</evidence>
<evidence type="ECO:0000256" key="2">
    <source>
        <dbReference type="SAM" id="Phobius"/>
    </source>
</evidence>
<keyword evidence="2" id="KW-0472">Membrane</keyword>
<feature type="domain" description="Band 7" evidence="3">
    <location>
        <begin position="92"/>
        <end position="253"/>
    </location>
</feature>
<organism evidence="4 5">
    <name type="scientific">Bugula neritina</name>
    <name type="common">Brown bryozoan</name>
    <name type="synonym">Sertularia neritina</name>
    <dbReference type="NCBI Taxonomy" id="10212"/>
    <lineage>
        <taxon>Eukaryota</taxon>
        <taxon>Metazoa</taxon>
        <taxon>Spiralia</taxon>
        <taxon>Lophotrochozoa</taxon>
        <taxon>Bryozoa</taxon>
        <taxon>Gymnolaemata</taxon>
        <taxon>Cheilostomatida</taxon>
        <taxon>Flustrina</taxon>
        <taxon>Buguloidea</taxon>
        <taxon>Bugulidae</taxon>
        <taxon>Bugula</taxon>
    </lineage>
</organism>
<dbReference type="Pfam" id="PF02036">
    <property type="entry name" value="SCP2"/>
    <property type="match status" value="1"/>
</dbReference>
<evidence type="ECO:0000259" key="3">
    <source>
        <dbReference type="SMART" id="SM00244"/>
    </source>
</evidence>
<evidence type="ECO:0000313" key="5">
    <source>
        <dbReference type="Proteomes" id="UP000593567"/>
    </source>
</evidence>
<dbReference type="InterPro" id="IPR036527">
    <property type="entry name" value="SCP2_sterol-bd_dom_sf"/>
</dbReference>
<dbReference type="AlphaFoldDB" id="A0A7J7JUE9"/>
<reference evidence="4" key="1">
    <citation type="submission" date="2020-06" db="EMBL/GenBank/DDBJ databases">
        <title>Draft genome of Bugula neritina, a colonial animal packing powerful symbionts and potential medicines.</title>
        <authorList>
            <person name="Rayko M."/>
        </authorList>
    </citation>
    <scope>NUCLEOTIDE SEQUENCE [LARGE SCALE GENOMIC DNA]</scope>
    <source>
        <strain evidence="4">Kwan_BN1</strain>
    </source>
</reference>
<proteinExistence type="inferred from homology"/>
<accession>A0A7J7JUE9</accession>
<keyword evidence="5" id="KW-1185">Reference proteome</keyword>
<sequence length="443" mass="48818">MDVRYSRLMNTESKESSLFDYSSAFKYDSVSQNNYKSAFKYENRQLNQYDAELVLQCRGLKHRSLIAKLFYYGTVSLYFFLIIITFPISAWFVIKRVASTEQLVVSRLGIIKCIKGPAVTLVAPFMDVAKKYSTSLRSFNVPPQKILTSDGLLVEVGGVLRYQITNAEKACFAAQDIDHTMRVTAQATTSRYIHQIKEKELTDNSMINLINSELRTELQKSFLPWGVAVNAYEITGLKPVLRVEQQDALAGVIEPLKQWFFGGHEVDSTSPMAQMMSMYANAVPTPAMSSTMQMMTQDATVHAPPAATSSTATSSADLASLRHKLSASDLLAAVKTISNRQLVSQIGVVYKFIIPDDEIRTYYMDLKHGEGDCGPGEPPVGEADTVITVTLADMQLMFTGALQPFNAYMSGALSISGDISGAMKLDQLVSSIASISSLPDVQC</sequence>
<keyword evidence="2" id="KW-0812">Transmembrane</keyword>
<dbReference type="OrthoDB" id="3592703at2759"/>
<dbReference type="InterPro" id="IPR043202">
    <property type="entry name" value="Band-7_stomatin-like"/>
</dbReference>
<dbReference type="Proteomes" id="UP000593567">
    <property type="component" value="Unassembled WGS sequence"/>
</dbReference>
<dbReference type="SMART" id="SM00244">
    <property type="entry name" value="PHB"/>
    <property type="match status" value="1"/>
</dbReference>
<comment type="caution">
    <text evidence="4">The sequence shown here is derived from an EMBL/GenBank/DDBJ whole genome shotgun (WGS) entry which is preliminary data.</text>
</comment>